<accession>A0A0M3KFV2</accession>
<proteinExistence type="inferred from homology"/>
<dbReference type="PANTHER" id="PTHR48020:SF12">
    <property type="entry name" value="PROTON MYO-INOSITOL COTRANSPORTER"/>
    <property type="match status" value="1"/>
</dbReference>
<gene>
    <name evidence="9" type="ORF">ASIM_LOCUS19250</name>
</gene>
<feature type="transmembrane region" description="Helical" evidence="7">
    <location>
        <begin position="25"/>
        <end position="55"/>
    </location>
</feature>
<dbReference type="WBParaSite" id="ASIM_0001986301-mRNA-1">
    <property type="protein sequence ID" value="ASIM_0001986301-mRNA-1"/>
    <property type="gene ID" value="ASIM_0001986301"/>
</dbReference>
<dbReference type="Gene3D" id="1.20.1250.20">
    <property type="entry name" value="MFS general substrate transporter like domains"/>
    <property type="match status" value="1"/>
</dbReference>
<dbReference type="OrthoDB" id="5849205at2759"/>
<dbReference type="InterPro" id="IPR003663">
    <property type="entry name" value="Sugar/inositol_transpt"/>
</dbReference>
<dbReference type="GO" id="GO:0005366">
    <property type="term" value="F:myo-inositol:proton symporter activity"/>
    <property type="evidence" value="ECO:0007669"/>
    <property type="project" value="TreeGrafter"/>
</dbReference>
<comment type="subcellular location">
    <subcellularLocation>
        <location evidence="1">Membrane</location>
        <topology evidence="1">Multi-pass membrane protein</topology>
    </subcellularLocation>
</comment>
<evidence type="ECO:0000256" key="3">
    <source>
        <dbReference type="ARBA" id="ARBA00022448"/>
    </source>
</evidence>
<evidence type="ECO:0000256" key="7">
    <source>
        <dbReference type="SAM" id="Phobius"/>
    </source>
</evidence>
<keyword evidence="6 7" id="KW-0472">Membrane</keyword>
<keyword evidence="10" id="KW-1185">Reference proteome</keyword>
<name>A0A0M3KFV2_ANISI</name>
<dbReference type="SUPFAM" id="SSF103473">
    <property type="entry name" value="MFS general substrate transporter"/>
    <property type="match status" value="1"/>
</dbReference>
<evidence type="ECO:0000256" key="1">
    <source>
        <dbReference type="ARBA" id="ARBA00004141"/>
    </source>
</evidence>
<evidence type="ECO:0000313" key="10">
    <source>
        <dbReference type="Proteomes" id="UP000267096"/>
    </source>
</evidence>
<dbReference type="AlphaFoldDB" id="A0A0M3KFV2"/>
<evidence type="ECO:0000313" key="11">
    <source>
        <dbReference type="WBParaSite" id="ASIM_0001986301-mRNA-1"/>
    </source>
</evidence>
<dbReference type="GO" id="GO:0016324">
    <property type="term" value="C:apical plasma membrane"/>
    <property type="evidence" value="ECO:0007669"/>
    <property type="project" value="TreeGrafter"/>
</dbReference>
<dbReference type="InterPro" id="IPR020846">
    <property type="entry name" value="MFS_dom"/>
</dbReference>
<organism evidence="11">
    <name type="scientific">Anisakis simplex</name>
    <name type="common">Herring worm</name>
    <dbReference type="NCBI Taxonomy" id="6269"/>
    <lineage>
        <taxon>Eukaryota</taxon>
        <taxon>Metazoa</taxon>
        <taxon>Ecdysozoa</taxon>
        <taxon>Nematoda</taxon>
        <taxon>Chromadorea</taxon>
        <taxon>Rhabditida</taxon>
        <taxon>Spirurina</taxon>
        <taxon>Ascaridomorpha</taxon>
        <taxon>Ascaridoidea</taxon>
        <taxon>Anisakidae</taxon>
        <taxon>Anisakis</taxon>
        <taxon>Anisakis simplex complex</taxon>
    </lineage>
</organism>
<feature type="domain" description="Major facilitator superfamily (MFS) profile" evidence="8">
    <location>
        <begin position="30"/>
        <end position="161"/>
    </location>
</feature>
<dbReference type="InterPro" id="IPR005828">
    <property type="entry name" value="MFS_sugar_transport-like"/>
</dbReference>
<reference evidence="9 10" key="2">
    <citation type="submission" date="2018-11" db="EMBL/GenBank/DDBJ databases">
        <authorList>
            <consortium name="Pathogen Informatics"/>
        </authorList>
    </citation>
    <scope>NUCLEOTIDE SEQUENCE [LARGE SCALE GENOMIC DNA]</scope>
</reference>
<protein>
    <submittedName>
        <fullName evidence="11">MFS domain-containing protein</fullName>
    </submittedName>
</protein>
<comment type="similarity">
    <text evidence="2">Belongs to the major facilitator superfamily. Sugar transporter (TC 2.A.1.1) family.</text>
</comment>
<dbReference type="InterPro" id="IPR036259">
    <property type="entry name" value="MFS_trans_sf"/>
</dbReference>
<dbReference type="PANTHER" id="PTHR48020">
    <property type="entry name" value="PROTON MYO-INOSITOL COTRANSPORTER"/>
    <property type="match status" value="1"/>
</dbReference>
<dbReference type="PRINTS" id="PR00171">
    <property type="entry name" value="SUGRTRNSPORT"/>
</dbReference>
<reference evidence="11" key="1">
    <citation type="submission" date="2017-02" db="UniProtKB">
        <authorList>
            <consortium name="WormBaseParasite"/>
        </authorList>
    </citation>
    <scope>IDENTIFICATION</scope>
</reference>
<dbReference type="PROSITE" id="PS50850">
    <property type="entry name" value="MFS"/>
    <property type="match status" value="1"/>
</dbReference>
<dbReference type="EMBL" id="UYRR01036907">
    <property type="protein sequence ID" value="VDK68405.1"/>
    <property type="molecule type" value="Genomic_DNA"/>
</dbReference>
<dbReference type="InterPro" id="IPR050814">
    <property type="entry name" value="Myo-inositol_Transporter"/>
</dbReference>
<feature type="transmembrane region" description="Helical" evidence="7">
    <location>
        <begin position="67"/>
        <end position="87"/>
    </location>
</feature>
<sequence length="161" mass="17948">MARPSLEKDENFDKERPEGKPRIGFFVYMLCFMAVIGGFLFGYDTAVVSAVLLYIPEAPGLKPMNNQWKQLIVSITPGMAALGALFAAPSSDKFGRKKIVITSSFVFTIGAIICAASVSRAMLFVGRIFLGLAIGRISIRLYHKWYCRVHILILYCLLFEL</sequence>
<evidence type="ECO:0000256" key="6">
    <source>
        <dbReference type="ARBA" id="ARBA00023136"/>
    </source>
</evidence>
<dbReference type="InterPro" id="IPR005829">
    <property type="entry name" value="Sugar_transporter_CS"/>
</dbReference>
<evidence type="ECO:0000256" key="4">
    <source>
        <dbReference type="ARBA" id="ARBA00022692"/>
    </source>
</evidence>
<keyword evidence="5 7" id="KW-1133">Transmembrane helix</keyword>
<evidence type="ECO:0000259" key="8">
    <source>
        <dbReference type="PROSITE" id="PS50850"/>
    </source>
</evidence>
<dbReference type="Proteomes" id="UP000267096">
    <property type="component" value="Unassembled WGS sequence"/>
</dbReference>
<keyword evidence="4 7" id="KW-0812">Transmembrane</keyword>
<keyword evidence="3" id="KW-0813">Transport</keyword>
<evidence type="ECO:0000256" key="2">
    <source>
        <dbReference type="ARBA" id="ARBA00010992"/>
    </source>
</evidence>
<evidence type="ECO:0000313" key="9">
    <source>
        <dbReference type="EMBL" id="VDK68405.1"/>
    </source>
</evidence>
<feature type="transmembrane region" description="Helical" evidence="7">
    <location>
        <begin position="99"/>
        <end position="118"/>
    </location>
</feature>
<evidence type="ECO:0000256" key="5">
    <source>
        <dbReference type="ARBA" id="ARBA00022989"/>
    </source>
</evidence>
<dbReference type="PROSITE" id="PS00216">
    <property type="entry name" value="SUGAR_TRANSPORT_1"/>
    <property type="match status" value="1"/>
</dbReference>
<dbReference type="Pfam" id="PF00083">
    <property type="entry name" value="Sugar_tr"/>
    <property type="match status" value="1"/>
</dbReference>